<evidence type="ECO:0000313" key="2">
    <source>
        <dbReference type="Proteomes" id="UP000281547"/>
    </source>
</evidence>
<gene>
    <name evidence="1" type="ORF">EMQ25_05620</name>
</gene>
<evidence type="ECO:0000313" key="1">
    <source>
        <dbReference type="EMBL" id="RUT32627.1"/>
    </source>
</evidence>
<dbReference type="AlphaFoldDB" id="A0A433XET2"/>
<sequence>MSDPARIVDRIRDLGGNIVLHGDGLRLVNSAKLPKEALGFVRQHRRAIMQFLLEEQQDEMDERAAIIEFDGGAPRQWAQQFAKILIAQKPADVDELDWSWFITTCGRIIDEAPGRRAA</sequence>
<name>A0A433XET2_9HYPH</name>
<protein>
    <recommendedName>
        <fullName evidence="3">TubC N-terminal docking domain-containing protein</fullName>
    </recommendedName>
</protein>
<dbReference type="RefSeq" id="WP_127187584.1">
    <property type="nucleotide sequence ID" value="NZ_RZNJ01000002.1"/>
</dbReference>
<reference evidence="1 2" key="1">
    <citation type="journal article" date="2016" name="Int. J. Syst. Evol. Microbiol.">
        <title>Arsenicitalea aurantiaca gen. nov., sp. nov., a new member of the family Hyphomicrobiaceae, isolated from high-arsenic sediment.</title>
        <authorList>
            <person name="Mu Y."/>
            <person name="Zhou L."/>
            <person name="Zeng X.C."/>
            <person name="Liu L."/>
            <person name="Pan Y."/>
            <person name="Chen X."/>
            <person name="Wang J."/>
            <person name="Li S."/>
            <person name="Li W.J."/>
            <person name="Wang Y."/>
        </authorList>
    </citation>
    <scope>NUCLEOTIDE SEQUENCE [LARGE SCALE GENOMIC DNA]</scope>
    <source>
        <strain evidence="1 2">42-50</strain>
    </source>
</reference>
<proteinExistence type="predicted"/>
<accession>A0A433XET2</accession>
<dbReference type="Proteomes" id="UP000281547">
    <property type="component" value="Unassembled WGS sequence"/>
</dbReference>
<organism evidence="1 2">
    <name type="scientific">Arsenicitalea aurantiaca</name>
    <dbReference type="NCBI Taxonomy" id="1783274"/>
    <lineage>
        <taxon>Bacteria</taxon>
        <taxon>Pseudomonadati</taxon>
        <taxon>Pseudomonadota</taxon>
        <taxon>Alphaproteobacteria</taxon>
        <taxon>Hyphomicrobiales</taxon>
        <taxon>Devosiaceae</taxon>
        <taxon>Arsenicitalea</taxon>
    </lineage>
</organism>
<comment type="caution">
    <text evidence="1">The sequence shown here is derived from an EMBL/GenBank/DDBJ whole genome shotgun (WGS) entry which is preliminary data.</text>
</comment>
<dbReference type="EMBL" id="RZNJ01000002">
    <property type="protein sequence ID" value="RUT32627.1"/>
    <property type="molecule type" value="Genomic_DNA"/>
</dbReference>
<evidence type="ECO:0008006" key="3">
    <source>
        <dbReference type="Google" id="ProtNLM"/>
    </source>
</evidence>
<dbReference type="OrthoDB" id="8100743at2"/>
<keyword evidence="2" id="KW-1185">Reference proteome</keyword>